<dbReference type="Gene3D" id="3.60.21.10">
    <property type="match status" value="1"/>
</dbReference>
<keyword evidence="2" id="KW-1185">Reference proteome</keyword>
<dbReference type="InterPro" id="IPR029052">
    <property type="entry name" value="Metallo-depent_PP-like"/>
</dbReference>
<dbReference type="Proteomes" id="UP000179807">
    <property type="component" value="Unassembled WGS sequence"/>
</dbReference>
<dbReference type="GeneID" id="94828271"/>
<comment type="caution">
    <text evidence="1">The sequence shown here is derived from an EMBL/GenBank/DDBJ whole genome shotgun (WGS) entry which is preliminary data.</text>
</comment>
<organism evidence="1 2">
    <name type="scientific">Tritrichomonas foetus</name>
    <dbReference type="NCBI Taxonomy" id="1144522"/>
    <lineage>
        <taxon>Eukaryota</taxon>
        <taxon>Metamonada</taxon>
        <taxon>Parabasalia</taxon>
        <taxon>Tritrichomonadida</taxon>
        <taxon>Tritrichomonadidae</taxon>
        <taxon>Tritrichomonas</taxon>
    </lineage>
</organism>
<dbReference type="AlphaFoldDB" id="A0A1J4JXT5"/>
<dbReference type="SUPFAM" id="SSF56300">
    <property type="entry name" value="Metallo-dependent phosphatases"/>
    <property type="match status" value="1"/>
</dbReference>
<protein>
    <submittedName>
        <fullName evidence="1">Ser/Thr protein phosphatase</fullName>
    </submittedName>
</protein>
<reference evidence="1" key="1">
    <citation type="submission" date="2016-10" db="EMBL/GenBank/DDBJ databases">
        <authorList>
            <person name="Benchimol M."/>
            <person name="Almeida L.G."/>
            <person name="Vasconcelos A.T."/>
            <person name="Perreira-Neves A."/>
            <person name="Rosa I.A."/>
            <person name="Tasca T."/>
            <person name="Bogo M.R."/>
            <person name="de Souza W."/>
        </authorList>
    </citation>
    <scope>NUCLEOTIDE SEQUENCE [LARGE SCALE GENOMIC DNA]</scope>
    <source>
        <strain evidence="1">K</strain>
    </source>
</reference>
<evidence type="ECO:0000313" key="1">
    <source>
        <dbReference type="EMBL" id="OHT02077.1"/>
    </source>
</evidence>
<gene>
    <name evidence="1" type="ORF">TRFO_07257</name>
</gene>
<proteinExistence type="predicted"/>
<evidence type="ECO:0000313" key="2">
    <source>
        <dbReference type="Proteomes" id="UP000179807"/>
    </source>
</evidence>
<dbReference type="OrthoDB" id="783096at2759"/>
<name>A0A1J4JXT5_9EUKA</name>
<dbReference type="EMBL" id="MLAK01000882">
    <property type="protein sequence ID" value="OHT02077.1"/>
    <property type="molecule type" value="Genomic_DNA"/>
</dbReference>
<accession>A0A1J4JXT5</accession>
<dbReference type="RefSeq" id="XP_068355213.1">
    <property type="nucleotide sequence ID" value="XM_068493567.1"/>
</dbReference>
<sequence>MSLLQGSNGEPLKKLSQPLTNTHSSVFVVPAERVANMKAIVITDQTFGKTLPLTKSIPHCLKNLMTIIARESVNCIFIIGDLVHFTESKEKEAKENLLKVLNAFEMIPLPIFIMAGDHNRRLLWETKYDKPGSNITIVYDFLIRITHPNPPLGTPANFYLTHDAKNPLSLKLDEIESYAVELKRAFNSEIANEDFLLIGHCQTYVLNETARVACIKEFSPDNHRNGYAIISVTPEGTKLNIVGK</sequence>
<dbReference type="VEuPathDB" id="TrichDB:TRFO_07257"/>